<proteinExistence type="predicted"/>
<reference evidence="1 2" key="1">
    <citation type="journal article" date="2018" name="Sci. Rep.">
        <title>Rhizobium tumorigenes sp. nov., a novel plant tumorigenic bacterium isolated from cane gall tumors on thornless blackberry.</title>
        <authorList>
            <person name="Kuzmanovi N."/>
            <person name="Smalla K."/>
            <person name="Gronow S."/>
            <person name="PuBawska J."/>
        </authorList>
    </citation>
    <scope>NUCLEOTIDE SEQUENCE [LARGE SCALE GENOMIC DNA]</scope>
    <source>
        <strain evidence="1 2">1078</strain>
    </source>
</reference>
<dbReference type="EMBL" id="CP117255">
    <property type="protein sequence ID" value="WFR95392.1"/>
    <property type="molecule type" value="Genomic_DNA"/>
</dbReference>
<evidence type="ECO:0000313" key="2">
    <source>
        <dbReference type="Proteomes" id="UP000249499"/>
    </source>
</evidence>
<accession>A0AAF1K449</accession>
<keyword evidence="1" id="KW-0808">Transferase</keyword>
<reference evidence="2" key="2">
    <citation type="journal article" date="2023" name="MicrobiologyOpen">
        <title>Genomics of the tumorigenes clade of the family Rhizobiaceae and description of Rhizobium rhododendri sp. nov.</title>
        <authorList>
            <person name="Kuzmanovic N."/>
            <person name="diCenzo G.C."/>
            <person name="Bunk B."/>
            <person name="Sproeer C."/>
            <person name="Fruehling A."/>
            <person name="Neumann-Schaal M."/>
            <person name="Overmann J."/>
            <person name="Smalla K."/>
        </authorList>
    </citation>
    <scope>NUCLEOTIDE SEQUENCE [LARGE SCALE GENOMIC DNA]</scope>
    <source>
        <strain evidence="2">1078</strain>
    </source>
</reference>
<evidence type="ECO:0000313" key="1">
    <source>
        <dbReference type="EMBL" id="WFR95392.1"/>
    </source>
</evidence>
<sequence length="286" mass="31697">MEPVSGHEQAPGSSLPAAGSLSGISEVKDWQAIFAAFSHVVLVANSDTVDIAGLQKQYPPSTLFVFFNKVYKVLDAPFHGNALLISRGSAKGANIVYRREVGEVVKFFPQERFLGIMNIRLNAEEKLNTAAEFENTPTGHLDLSGFCNDFYPEDKVPTSGFAIALWLSDLKLPGTIVLAGFSARRSQQWKVVSVHDWSFEQVFLRLFARMGKISVHGGVSRNAYAALAKRFPDIPSSEISMAIADVLSERLGNANAEIDKLISLTNVIRDIDNFFRRLRPRLLKRR</sequence>
<keyword evidence="1" id="KW-0548">Nucleotidyltransferase</keyword>
<name>A0AAF1K449_9HYPH</name>
<keyword evidence="2" id="KW-1185">Reference proteome</keyword>
<gene>
    <name evidence="1" type="ORF">PR017_16715</name>
</gene>
<protein>
    <submittedName>
        <fullName evidence="1">3-deoxy-manno-octulosonate cytidylyltransferase</fullName>
    </submittedName>
</protein>
<dbReference type="Proteomes" id="UP000249499">
    <property type="component" value="Chromosome"/>
</dbReference>
<dbReference type="AlphaFoldDB" id="A0AAF1K449"/>
<dbReference type="GO" id="GO:0016779">
    <property type="term" value="F:nucleotidyltransferase activity"/>
    <property type="evidence" value="ECO:0007669"/>
    <property type="project" value="UniProtKB-KW"/>
</dbReference>
<dbReference type="KEGG" id="rtu:PR017_16715"/>
<organism evidence="1 2">
    <name type="scientific">Rhizobium tumorigenes</name>
    <dbReference type="NCBI Taxonomy" id="2041385"/>
    <lineage>
        <taxon>Bacteria</taxon>
        <taxon>Pseudomonadati</taxon>
        <taxon>Pseudomonadota</taxon>
        <taxon>Alphaproteobacteria</taxon>
        <taxon>Hyphomicrobiales</taxon>
        <taxon>Rhizobiaceae</taxon>
        <taxon>Rhizobium/Agrobacterium group</taxon>
        <taxon>Rhizobium</taxon>
    </lineage>
</organism>
<dbReference type="RefSeq" id="WP_161959272.1">
    <property type="nucleotide sequence ID" value="NZ_CP117255.1"/>
</dbReference>